<evidence type="ECO:0000256" key="5">
    <source>
        <dbReference type="ARBA" id="ARBA00022475"/>
    </source>
</evidence>
<dbReference type="EMBL" id="BSUO01000001">
    <property type="protein sequence ID" value="GMA41006.1"/>
    <property type="molecule type" value="Genomic_DNA"/>
</dbReference>
<evidence type="ECO:0000256" key="3">
    <source>
        <dbReference type="ARBA" id="ARBA00007069"/>
    </source>
</evidence>
<dbReference type="Pfam" id="PF00528">
    <property type="entry name" value="BPD_transp_1"/>
    <property type="match status" value="1"/>
</dbReference>
<dbReference type="RefSeq" id="WP_284304612.1">
    <property type="nucleotide sequence ID" value="NZ_BSUO01000001.1"/>
</dbReference>
<keyword evidence="5 10" id="KW-1003">Cell membrane</keyword>
<dbReference type="InterPro" id="IPR051408">
    <property type="entry name" value="Phosphate_transprt_permease"/>
</dbReference>
<evidence type="ECO:0000256" key="9">
    <source>
        <dbReference type="ARBA" id="ARBA00023136"/>
    </source>
</evidence>
<feature type="transmembrane region" description="Helical" evidence="10">
    <location>
        <begin position="197"/>
        <end position="222"/>
    </location>
</feature>
<evidence type="ECO:0000256" key="8">
    <source>
        <dbReference type="ARBA" id="ARBA00022989"/>
    </source>
</evidence>
<sequence length="381" mass="39891">MTRTDDHMKARQMPESTSGSTAQSGATKTGASGASGGTLAHGTLSPTIRRAIGLGAIAAGFALSFLLGWGFNQVGIVVLAALIYCVTIYAASRATEGSRHALDRLVTGVVTTMFALALIPLVSVLIEVVRKGAERFDVEFFTLTMRGIVGEGGGAYHAIQGTLIVTAIASVVAIPIGILAAIYLVEYGQKNRLARALTFFVDVMTGIPSIVAGLFAYALWVLFMGPGARAGIIGATALAVLMIPTVVRSTEEMLRIVPNDLREAAYALGVPKWLTIVKVVLPTALAGIATGVTLAIARVIGETAPLLVTVGITTSYNANPFSGRMATLPVFSYYQYATPGIPPEPFLDRAWAAALVLMLIVMGLNIIARVISKLFAPKAGR</sequence>
<dbReference type="PROSITE" id="PS50928">
    <property type="entry name" value="ABC_TM1"/>
    <property type="match status" value="1"/>
</dbReference>
<feature type="region of interest" description="Disordered" evidence="11">
    <location>
        <begin position="1"/>
        <end position="38"/>
    </location>
</feature>
<comment type="similarity">
    <text evidence="3 10">Belongs to the binding-protein-dependent transport system permease family. CysTW subfamily.</text>
</comment>
<dbReference type="CDD" id="cd06261">
    <property type="entry name" value="TM_PBP2"/>
    <property type="match status" value="1"/>
</dbReference>
<dbReference type="Proteomes" id="UP001157126">
    <property type="component" value="Unassembled WGS sequence"/>
</dbReference>
<evidence type="ECO:0000256" key="11">
    <source>
        <dbReference type="SAM" id="MobiDB-lite"/>
    </source>
</evidence>
<organism evidence="13 14">
    <name type="scientific">Mobilicoccus caccae</name>
    <dbReference type="NCBI Taxonomy" id="1859295"/>
    <lineage>
        <taxon>Bacteria</taxon>
        <taxon>Bacillati</taxon>
        <taxon>Actinomycetota</taxon>
        <taxon>Actinomycetes</taxon>
        <taxon>Micrococcales</taxon>
        <taxon>Dermatophilaceae</taxon>
        <taxon>Mobilicoccus</taxon>
    </lineage>
</organism>
<proteinExistence type="inferred from homology"/>
<protein>
    <recommendedName>
        <fullName evidence="10">Phosphate transport system permease protein PstA</fullName>
    </recommendedName>
</protein>
<gene>
    <name evidence="13" type="ORF">GCM10025883_30510</name>
</gene>
<dbReference type="Gene3D" id="1.10.3720.10">
    <property type="entry name" value="MetI-like"/>
    <property type="match status" value="1"/>
</dbReference>
<name>A0ABQ6ITK5_9MICO</name>
<evidence type="ECO:0000256" key="7">
    <source>
        <dbReference type="ARBA" id="ARBA00022692"/>
    </source>
</evidence>
<feature type="transmembrane region" description="Helical" evidence="10">
    <location>
        <begin position="279"/>
        <end position="300"/>
    </location>
</feature>
<keyword evidence="14" id="KW-1185">Reference proteome</keyword>
<keyword evidence="7 10" id="KW-0812">Transmembrane</keyword>
<keyword evidence="4" id="KW-0813">Transport</keyword>
<keyword evidence="9 10" id="KW-0472">Membrane</keyword>
<dbReference type="PANTHER" id="PTHR42922">
    <property type="entry name" value="PHOSPHATE TRANSPORT SYSTEM PERMEASE PROTEIN PSTA"/>
    <property type="match status" value="1"/>
</dbReference>
<evidence type="ECO:0000256" key="4">
    <source>
        <dbReference type="ARBA" id="ARBA00022448"/>
    </source>
</evidence>
<feature type="compositionally biased region" description="Low complexity" evidence="11">
    <location>
        <begin position="16"/>
        <end position="38"/>
    </location>
</feature>
<evidence type="ECO:0000256" key="6">
    <source>
        <dbReference type="ARBA" id="ARBA00022592"/>
    </source>
</evidence>
<feature type="transmembrane region" description="Helical" evidence="10">
    <location>
        <begin position="350"/>
        <end position="371"/>
    </location>
</feature>
<keyword evidence="6" id="KW-0592">Phosphate transport</keyword>
<evidence type="ECO:0000256" key="1">
    <source>
        <dbReference type="ARBA" id="ARBA00003510"/>
    </source>
</evidence>
<dbReference type="NCBIfam" id="TIGR00974">
    <property type="entry name" value="3a0107s02c"/>
    <property type="match status" value="1"/>
</dbReference>
<evidence type="ECO:0000256" key="2">
    <source>
        <dbReference type="ARBA" id="ARBA00004651"/>
    </source>
</evidence>
<dbReference type="InterPro" id="IPR035906">
    <property type="entry name" value="MetI-like_sf"/>
</dbReference>
<comment type="function">
    <text evidence="1">Part of the binding-protein-dependent transport system for phosphate; probably responsible for the translocation of the substrate across the membrane.</text>
</comment>
<dbReference type="InterPro" id="IPR000515">
    <property type="entry name" value="MetI-like"/>
</dbReference>
<feature type="domain" description="ABC transmembrane type-1" evidence="12">
    <location>
        <begin position="159"/>
        <end position="368"/>
    </location>
</feature>
<feature type="transmembrane region" description="Helical" evidence="10">
    <location>
        <begin position="51"/>
        <end position="69"/>
    </location>
</feature>
<accession>A0ABQ6ITK5</accession>
<dbReference type="SUPFAM" id="SSF161098">
    <property type="entry name" value="MetI-like"/>
    <property type="match status" value="1"/>
</dbReference>
<comment type="subcellular location">
    <subcellularLocation>
        <location evidence="2 10">Cell membrane</location>
        <topology evidence="2 10">Multi-pass membrane protein</topology>
    </subcellularLocation>
</comment>
<dbReference type="InterPro" id="IPR005672">
    <property type="entry name" value="Phosphate_PstA"/>
</dbReference>
<evidence type="ECO:0000313" key="13">
    <source>
        <dbReference type="EMBL" id="GMA41006.1"/>
    </source>
</evidence>
<comment type="caution">
    <text evidence="13">The sequence shown here is derived from an EMBL/GenBank/DDBJ whole genome shotgun (WGS) entry which is preliminary data.</text>
</comment>
<feature type="transmembrane region" description="Helical" evidence="10">
    <location>
        <begin position="75"/>
        <end position="92"/>
    </location>
</feature>
<keyword evidence="8 10" id="KW-1133">Transmembrane helix</keyword>
<feature type="transmembrane region" description="Helical" evidence="10">
    <location>
        <begin position="228"/>
        <end position="247"/>
    </location>
</feature>
<dbReference type="PANTHER" id="PTHR42922:SF1">
    <property type="entry name" value="PHOSPHATE TRANSPORT SYSTEM PERMEASE PROTEIN PSTA"/>
    <property type="match status" value="1"/>
</dbReference>
<evidence type="ECO:0000259" key="12">
    <source>
        <dbReference type="PROSITE" id="PS50928"/>
    </source>
</evidence>
<reference evidence="14" key="1">
    <citation type="journal article" date="2019" name="Int. J. Syst. Evol. Microbiol.">
        <title>The Global Catalogue of Microorganisms (GCM) 10K type strain sequencing project: providing services to taxonomists for standard genome sequencing and annotation.</title>
        <authorList>
            <consortium name="The Broad Institute Genomics Platform"/>
            <consortium name="The Broad Institute Genome Sequencing Center for Infectious Disease"/>
            <person name="Wu L."/>
            <person name="Ma J."/>
        </authorList>
    </citation>
    <scope>NUCLEOTIDE SEQUENCE [LARGE SCALE GENOMIC DNA]</scope>
    <source>
        <strain evidence="14">NBRC 113072</strain>
    </source>
</reference>
<feature type="transmembrane region" description="Helical" evidence="10">
    <location>
        <begin position="163"/>
        <end position="185"/>
    </location>
</feature>
<feature type="transmembrane region" description="Helical" evidence="10">
    <location>
        <begin position="104"/>
        <end position="126"/>
    </location>
</feature>
<evidence type="ECO:0000256" key="10">
    <source>
        <dbReference type="RuleBase" id="RU363043"/>
    </source>
</evidence>
<evidence type="ECO:0000313" key="14">
    <source>
        <dbReference type="Proteomes" id="UP001157126"/>
    </source>
</evidence>